<reference evidence="6" key="2">
    <citation type="submission" date="2023-06" db="EMBL/GenBank/DDBJ databases">
        <authorList>
            <consortium name="Lawrence Berkeley National Laboratory"/>
            <person name="Haridas S."/>
            <person name="Hensen N."/>
            <person name="Bonometti L."/>
            <person name="Westerberg I."/>
            <person name="Brannstrom I.O."/>
            <person name="Guillou S."/>
            <person name="Cros-Aarteil S."/>
            <person name="Calhoun S."/>
            <person name="Kuo A."/>
            <person name="Mondo S."/>
            <person name="Pangilinan J."/>
            <person name="Riley R."/>
            <person name="Labutti K."/>
            <person name="Andreopoulos B."/>
            <person name="Lipzen A."/>
            <person name="Chen C."/>
            <person name="Yanf M."/>
            <person name="Daum C."/>
            <person name="Ng V."/>
            <person name="Clum A."/>
            <person name="Steindorff A."/>
            <person name="Ohm R."/>
            <person name="Martin F."/>
            <person name="Silar P."/>
            <person name="Natvig D."/>
            <person name="Lalanne C."/>
            <person name="Gautier V."/>
            <person name="Ament-Velasquez S.L."/>
            <person name="Kruys A."/>
            <person name="Hutchinson M.I."/>
            <person name="Powell A.J."/>
            <person name="Barry K."/>
            <person name="Miller A.N."/>
            <person name="Grigoriev I.V."/>
            <person name="Debuchy R."/>
            <person name="Gladieux P."/>
            <person name="Thoren M.H."/>
            <person name="Johannesson H."/>
        </authorList>
    </citation>
    <scope>NUCLEOTIDE SEQUENCE</scope>
    <source>
        <strain evidence="6">CBS 955.72</strain>
    </source>
</reference>
<gene>
    <name evidence="6" type="ORF">B0T25DRAFT_218075</name>
</gene>
<evidence type="ECO:0000256" key="2">
    <source>
        <dbReference type="ARBA" id="ARBA00022737"/>
    </source>
</evidence>
<feature type="region of interest" description="Disordered" evidence="3">
    <location>
        <begin position="683"/>
        <end position="742"/>
    </location>
</feature>
<keyword evidence="4" id="KW-0472">Membrane</keyword>
<feature type="region of interest" description="Disordered" evidence="3">
    <location>
        <begin position="798"/>
        <end position="872"/>
    </location>
</feature>
<keyword evidence="5" id="KW-0732">Signal</keyword>
<evidence type="ECO:0000256" key="4">
    <source>
        <dbReference type="SAM" id="Phobius"/>
    </source>
</evidence>
<dbReference type="InterPro" id="IPR015915">
    <property type="entry name" value="Kelch-typ_b-propeller"/>
</dbReference>
<feature type="transmembrane region" description="Helical" evidence="4">
    <location>
        <begin position="523"/>
        <end position="547"/>
    </location>
</feature>
<dbReference type="SUPFAM" id="SSF50965">
    <property type="entry name" value="Galactose oxidase, central domain"/>
    <property type="match status" value="1"/>
</dbReference>
<evidence type="ECO:0008006" key="8">
    <source>
        <dbReference type="Google" id="ProtNLM"/>
    </source>
</evidence>
<keyword evidence="1" id="KW-0880">Kelch repeat</keyword>
<keyword evidence="4" id="KW-0812">Transmembrane</keyword>
<dbReference type="AlphaFoldDB" id="A0AAJ0HJQ5"/>
<dbReference type="PANTHER" id="PTHR46228:SF2">
    <property type="entry name" value="KELCH REPEAT PROTEIN (AFU_ORTHOLOGUE AFUA_4G14350)"/>
    <property type="match status" value="1"/>
</dbReference>
<keyword evidence="2" id="KW-0677">Repeat</keyword>
<keyword evidence="4" id="KW-1133">Transmembrane helix</keyword>
<reference evidence="6" key="1">
    <citation type="journal article" date="2023" name="Mol. Phylogenet. Evol.">
        <title>Genome-scale phylogeny and comparative genomics of the fungal order Sordariales.</title>
        <authorList>
            <person name="Hensen N."/>
            <person name="Bonometti L."/>
            <person name="Westerberg I."/>
            <person name="Brannstrom I.O."/>
            <person name="Guillou S."/>
            <person name="Cros-Aarteil S."/>
            <person name="Calhoun S."/>
            <person name="Haridas S."/>
            <person name="Kuo A."/>
            <person name="Mondo S."/>
            <person name="Pangilinan J."/>
            <person name="Riley R."/>
            <person name="LaButti K."/>
            <person name="Andreopoulos B."/>
            <person name="Lipzen A."/>
            <person name="Chen C."/>
            <person name="Yan M."/>
            <person name="Daum C."/>
            <person name="Ng V."/>
            <person name="Clum A."/>
            <person name="Steindorff A."/>
            <person name="Ohm R.A."/>
            <person name="Martin F."/>
            <person name="Silar P."/>
            <person name="Natvig D.O."/>
            <person name="Lalanne C."/>
            <person name="Gautier V."/>
            <person name="Ament-Velasquez S.L."/>
            <person name="Kruys A."/>
            <person name="Hutchinson M.I."/>
            <person name="Powell A.J."/>
            <person name="Barry K."/>
            <person name="Miller A.N."/>
            <person name="Grigoriev I.V."/>
            <person name="Debuchy R."/>
            <person name="Gladieux P."/>
            <person name="Hiltunen Thoren M."/>
            <person name="Johannesson H."/>
        </authorList>
    </citation>
    <scope>NUCLEOTIDE SEQUENCE</scope>
    <source>
        <strain evidence="6">CBS 955.72</strain>
    </source>
</reference>
<sequence>MLGPGVGLLAAVTAFASVAHGQAAWPADQVNTTICQWAQFRAHVIRDTVYMDGGSMWWLPGLSDGTYGQTVNDHNPLGIVYTLNFSKPFTTTDNITAVFGALSKAAGGSGAANNYAPNYFDGAMLGNDAEFFTYGGMLRQTSTFSDPDKDEIIAFQKYQYGPEKEIFSSGFLQDDLPSDLTRYLAYGGGASAPSENKAWYFSGMHAPGWGPIYEPGFNESLTAINVSSTLITLDMTTQQQETWKNVTLPSSIPGRANPELVWVPVGKEGILVALGGVVFPEFTGYLGSSSNAAASKATSPSFMSTIDIYDVATGKWYSQPTEGGPGQLTRGCSVVVPAQDQSSFSIYYYGGYTGLTKTEEFNDDVWVLSIPSFTWVKVAAGTGSGRAGHKCFMPYPDQMFAIGGYTKSSGGALTCLKETVRVFNVSSAAWLKSYDPAKWSNYTIPDTVVSKIGGSPTGGATATTPGPSGWAATGLAAVFGEKYPVTKITTYYPYESVAPTNNTNPTLPTASVEPQSGGGTPAFLGPVLGVVLGLMFLTMIAVLILLWRRRKLLRGRAGMSEVGTEDTNGHRIMSWMRGQNTDGKAGTVTSEETPSSPDDLESVTTHPLSMAEMMNTEIRAPVELMDTSPRVELHDTGLTHLDVMNRYSHLGEEKLVTGPVLNNGSYYSSTGTHQIDHASSIFPSSASLGQHHSQHQYSSSELPASSPATYAETPSTAAVANTVESTPTSPAPTGRGYVPSGVSNISERDKAHLRTISDTSVVSSVATGIAAERDKERESGMSPVAESVDHNDVFAAGDGQAVVSPPTAEPGVEGSDYISAGQETAPATERGATASGTSPTSPLRRSVFHESREDMNDMGPHAGPPPPEERNP</sequence>
<name>A0AAJ0HJQ5_9PEZI</name>
<evidence type="ECO:0000256" key="1">
    <source>
        <dbReference type="ARBA" id="ARBA00022441"/>
    </source>
</evidence>
<dbReference type="Gene3D" id="2.120.10.80">
    <property type="entry name" value="Kelch-type beta propeller"/>
    <property type="match status" value="1"/>
</dbReference>
<accession>A0AAJ0HJQ5</accession>
<dbReference type="Proteomes" id="UP001275084">
    <property type="component" value="Unassembled WGS sequence"/>
</dbReference>
<feature type="chain" id="PRO_5042497897" description="Kelch repeat-containing protein" evidence="5">
    <location>
        <begin position="24"/>
        <end position="872"/>
    </location>
</feature>
<dbReference type="EMBL" id="JAUIQD010000004">
    <property type="protein sequence ID" value="KAK3353622.1"/>
    <property type="molecule type" value="Genomic_DNA"/>
</dbReference>
<feature type="signal peptide" evidence="5">
    <location>
        <begin position="1"/>
        <end position="23"/>
    </location>
</feature>
<proteinExistence type="predicted"/>
<evidence type="ECO:0000313" key="7">
    <source>
        <dbReference type="Proteomes" id="UP001275084"/>
    </source>
</evidence>
<organism evidence="6 7">
    <name type="scientific">Lasiosphaeria hispida</name>
    <dbReference type="NCBI Taxonomy" id="260671"/>
    <lineage>
        <taxon>Eukaryota</taxon>
        <taxon>Fungi</taxon>
        <taxon>Dikarya</taxon>
        <taxon>Ascomycota</taxon>
        <taxon>Pezizomycotina</taxon>
        <taxon>Sordariomycetes</taxon>
        <taxon>Sordariomycetidae</taxon>
        <taxon>Sordariales</taxon>
        <taxon>Lasiosphaeriaceae</taxon>
        <taxon>Lasiosphaeria</taxon>
    </lineage>
</organism>
<keyword evidence="7" id="KW-1185">Reference proteome</keyword>
<dbReference type="PANTHER" id="PTHR46228">
    <property type="entry name" value="KELCH DOMAIN-CONTAINING PROTEIN"/>
    <property type="match status" value="1"/>
</dbReference>
<feature type="compositionally biased region" description="Polar residues" evidence="3">
    <location>
        <begin position="701"/>
        <end position="728"/>
    </location>
</feature>
<comment type="caution">
    <text evidence="6">The sequence shown here is derived from an EMBL/GenBank/DDBJ whole genome shotgun (WGS) entry which is preliminary data.</text>
</comment>
<dbReference type="InterPro" id="IPR011043">
    <property type="entry name" value="Gal_Oxase/kelch_b-propeller"/>
</dbReference>
<evidence type="ECO:0000256" key="5">
    <source>
        <dbReference type="SAM" id="SignalP"/>
    </source>
</evidence>
<protein>
    <recommendedName>
        <fullName evidence="8">Kelch repeat-containing protein</fullName>
    </recommendedName>
</protein>
<evidence type="ECO:0000256" key="3">
    <source>
        <dbReference type="SAM" id="MobiDB-lite"/>
    </source>
</evidence>
<feature type="compositionally biased region" description="Polar residues" evidence="3">
    <location>
        <begin position="834"/>
        <end position="843"/>
    </location>
</feature>
<feature type="region of interest" description="Disordered" evidence="3">
    <location>
        <begin position="577"/>
        <end position="603"/>
    </location>
</feature>
<evidence type="ECO:0000313" key="6">
    <source>
        <dbReference type="EMBL" id="KAK3353622.1"/>
    </source>
</evidence>